<feature type="transmembrane region" description="Helical" evidence="7">
    <location>
        <begin position="397"/>
        <end position="421"/>
    </location>
</feature>
<evidence type="ECO:0000256" key="1">
    <source>
        <dbReference type="ARBA" id="ARBA00004429"/>
    </source>
</evidence>
<gene>
    <name evidence="9" type="ORF">GM661_05710</name>
</gene>
<dbReference type="NCBIfam" id="TIGR00786">
    <property type="entry name" value="dctM"/>
    <property type="match status" value="1"/>
</dbReference>
<feature type="transmembrane region" description="Helical" evidence="7">
    <location>
        <begin position="356"/>
        <end position="385"/>
    </location>
</feature>
<dbReference type="GO" id="GO:0005886">
    <property type="term" value="C:plasma membrane"/>
    <property type="evidence" value="ECO:0007669"/>
    <property type="project" value="UniProtKB-SubCell"/>
</dbReference>
<dbReference type="KEGG" id="ifn:GM661_05710"/>
<feature type="transmembrane region" description="Helical" evidence="7">
    <location>
        <begin position="242"/>
        <end position="260"/>
    </location>
</feature>
<reference evidence="9" key="1">
    <citation type="submission" date="2019-12" db="EMBL/GenBank/DDBJ databases">
        <authorList>
            <person name="zhang j."/>
            <person name="sun C.M."/>
        </authorList>
    </citation>
    <scope>NUCLEOTIDE SEQUENCE</scope>
    <source>
        <strain evidence="9">NS-1</strain>
    </source>
</reference>
<keyword evidence="10" id="KW-1185">Reference proteome</keyword>
<evidence type="ECO:0000256" key="7">
    <source>
        <dbReference type="SAM" id="Phobius"/>
    </source>
</evidence>
<evidence type="ECO:0000259" key="8">
    <source>
        <dbReference type="Pfam" id="PF06808"/>
    </source>
</evidence>
<dbReference type="PIRSF" id="PIRSF006066">
    <property type="entry name" value="HI0050"/>
    <property type="match status" value="1"/>
</dbReference>
<dbReference type="InterPro" id="IPR004681">
    <property type="entry name" value="TRAP_DctM"/>
</dbReference>
<keyword evidence="5 7" id="KW-1133">Transmembrane helix</keyword>
<dbReference type="Proteomes" id="UP000665020">
    <property type="component" value="Chromosome"/>
</dbReference>
<feature type="transmembrane region" description="Helical" evidence="7">
    <location>
        <begin position="165"/>
        <end position="192"/>
    </location>
</feature>
<dbReference type="EMBL" id="CP046640">
    <property type="protein sequence ID" value="QTL97514.1"/>
    <property type="molecule type" value="Genomic_DNA"/>
</dbReference>
<proteinExistence type="predicted"/>
<dbReference type="AlphaFoldDB" id="A0A8A7KH88"/>
<name>A0A8A7KH88_9FIRM</name>
<organism evidence="9 10">
    <name type="scientific">Iocasia fonsfrigidae</name>
    <dbReference type="NCBI Taxonomy" id="2682810"/>
    <lineage>
        <taxon>Bacteria</taxon>
        <taxon>Bacillati</taxon>
        <taxon>Bacillota</taxon>
        <taxon>Clostridia</taxon>
        <taxon>Halanaerobiales</taxon>
        <taxon>Halanaerobiaceae</taxon>
        <taxon>Iocasia</taxon>
    </lineage>
</organism>
<keyword evidence="4 7" id="KW-0812">Transmembrane</keyword>
<keyword evidence="3" id="KW-0997">Cell inner membrane</keyword>
<evidence type="ECO:0000313" key="9">
    <source>
        <dbReference type="EMBL" id="QTL97514.1"/>
    </source>
</evidence>
<dbReference type="GO" id="GO:0022857">
    <property type="term" value="F:transmembrane transporter activity"/>
    <property type="evidence" value="ECO:0007669"/>
    <property type="project" value="TreeGrafter"/>
</dbReference>
<dbReference type="InterPro" id="IPR010656">
    <property type="entry name" value="DctM"/>
</dbReference>
<feature type="transmembrane region" description="Helical" evidence="7">
    <location>
        <begin position="314"/>
        <end position="344"/>
    </location>
</feature>
<feature type="transmembrane region" description="Helical" evidence="7">
    <location>
        <begin position="6"/>
        <end position="26"/>
    </location>
</feature>
<feature type="domain" description="TRAP C4-dicarboxylate transport system permease DctM subunit" evidence="8">
    <location>
        <begin position="7"/>
        <end position="417"/>
    </location>
</feature>
<sequence length="428" mass="45863">MPLFIGIVFAILLILGVPIGFSLGITSLFSIIKSNMPVLFNIMPQRFFSGIDMFPIMAMPFFIIAGDLMNRCKITDSLIEFSNVLVGHIRGGLAHANIVASILFAGITGAAVADSAALGSVLIPAMEKDGYDKDFSAAITAASSIIGPIIPPSTIMIIYGSIMGVSIAGLFAAGVMPGILIGLFLMLMTYFISLRRNYPKNKSRASLKEIWNTLKKSILALILPVIILGGIIGGVFTPTEAAAVSVLYAFIIGFFVTRTLKLADLPAIFLNCAKNTGIIFLIMSAASILSFFLASERIPELLSGLMLSISNNPYVVLFLINILLLIVGMFMDITAALLILAPILHPVAVNLGINPLHFAIIMIVNLNLGLMTPPLGACLFVVCGITELSLEEVAKAIWPFIVMEVAVLFIITFVPEIVMFIPRLIGIV</sequence>
<dbReference type="PANTHER" id="PTHR33362">
    <property type="entry name" value="SIALIC ACID TRAP TRANSPORTER PERMEASE PROTEIN SIAT-RELATED"/>
    <property type="match status" value="1"/>
</dbReference>
<dbReference type="RefSeq" id="WP_230869145.1">
    <property type="nucleotide sequence ID" value="NZ_CP046640.1"/>
</dbReference>
<dbReference type="Pfam" id="PF06808">
    <property type="entry name" value="DctM"/>
    <property type="match status" value="1"/>
</dbReference>
<evidence type="ECO:0000256" key="2">
    <source>
        <dbReference type="ARBA" id="ARBA00022475"/>
    </source>
</evidence>
<feature type="transmembrane region" description="Helical" evidence="7">
    <location>
        <begin position="213"/>
        <end position="236"/>
    </location>
</feature>
<evidence type="ECO:0000256" key="4">
    <source>
        <dbReference type="ARBA" id="ARBA00022692"/>
    </source>
</evidence>
<comment type="subcellular location">
    <subcellularLocation>
        <location evidence="1">Cell inner membrane</location>
        <topology evidence="1">Multi-pass membrane protein</topology>
    </subcellularLocation>
</comment>
<evidence type="ECO:0000256" key="5">
    <source>
        <dbReference type="ARBA" id="ARBA00022989"/>
    </source>
</evidence>
<feature type="transmembrane region" description="Helical" evidence="7">
    <location>
        <begin position="272"/>
        <end position="294"/>
    </location>
</feature>
<feature type="transmembrane region" description="Helical" evidence="7">
    <location>
        <begin position="135"/>
        <end position="159"/>
    </location>
</feature>
<keyword evidence="2" id="KW-1003">Cell membrane</keyword>
<evidence type="ECO:0000256" key="6">
    <source>
        <dbReference type="ARBA" id="ARBA00023136"/>
    </source>
</evidence>
<feature type="transmembrane region" description="Helical" evidence="7">
    <location>
        <begin position="98"/>
        <end position="123"/>
    </location>
</feature>
<protein>
    <submittedName>
        <fullName evidence="9">TRAP transporter large permease subunit</fullName>
    </submittedName>
</protein>
<evidence type="ECO:0000256" key="3">
    <source>
        <dbReference type="ARBA" id="ARBA00022519"/>
    </source>
</evidence>
<keyword evidence="6 7" id="KW-0472">Membrane</keyword>
<accession>A0A8A7KH88</accession>
<feature type="transmembrane region" description="Helical" evidence="7">
    <location>
        <begin position="47"/>
        <end position="65"/>
    </location>
</feature>
<evidence type="ECO:0000313" key="10">
    <source>
        <dbReference type="Proteomes" id="UP000665020"/>
    </source>
</evidence>